<sequence length="1214" mass="135675">MGIQRAKVESRLQQPLNEVYIHRRLPSPEEALLQPRYNFSVGLHFHAAPVEKTPNSEAGGRPPALAELAHVALANVQLYPHAHIRSSFRLCLRVQQLHTKRPQEPIAATDWEALLITLLPSTNAPQDGTEEINQQQCHQRLSSELSKWKPRPPSRGFYERRLRYYLLDNVETAAAAARLLLPWLEEDAAAAYRGALGGPQCYGRPPEGEVVTAATASQEQQQQEQQQQHEEQQQPQLLDFPGTDPPMLTQQQRPFTPYSAIVREPQPPGFLCLLSCRGLRGLCTGLNLCHYRMQVLLPLALQRQLQRKQKKMRVTRRSYLWERDPQQPPIQAKEKSPSHTTEVRAFVRGLFNVPLRRLPASVEELHGRCRLGCTEGINELRIHITATTKAVQGENPHINQAVSLALPEAAALEAGALQRQRGRLRISVFDEFLQQPNTNKNSFNNPWVSAEPSGTAVPKVLLGYLDIPWASVISSATKAAADGVESAVALKHLSTHKNDEQQQQQQKLFNEVFDVSADGTCCLCLLNGCFQLQQPKGLLTHIHLSRPHSPDVPTGLLLQLCQQQQLQQQVLLQHCTATPFDLFVSLKLEIRGPARAICCSFPRTLMPEEIYQQLQQEKRKEEQQQQQQKQPQQQQQQQRDERGPHLCQQQQPPLQQPQREPQHHAHLQQVQQERQQQQQPPLLHLQPGKDLWEDRNLIELDKKWRQKAGRKGVSGSPSSIGKYVLGKGEEYFVVRLSPSATAQFWNPLTGEAMNITSSNQATPPAPIQQQQHQLLLQQLQLWSEELQVLKALRGSNAEMKALQQQLAAVLPVAEAFAASQHRSLQQLQQHQQQQQWLGQTAVGEQREGEGVVKEVLLLEASLAEVQQKTSLLLQRWRQLHAATETPFPFLLGGRQQPRREGLWRVSSLSLLIGMQNAYINLQPMQCLNNWETPAAAAALAAATVAGQTGGFTPELAAEYTAEDDVIRKSVQQKLQRKHKWRCLGLPTLFGAARRFMKSSNASTAWIQLSLSCVSFLGCRRINKEYTLAANTNGGVLQQAQRNSKILLILLPECQRREATAAYENTFLALGGLHPHGAEAAAAAATAAAAQVMGVTGEDAKRVALLPPTGWVRPLVQELQFTDADVRTAGELEQQLQTAVQQLIRNRYSSSNRSSSNVAGSSWAAAGLGSESTANEELVQCIAFAEEPLSGVYEVLGLYEERLVVCRGNRLNLLL</sequence>
<feature type="region of interest" description="Disordered" evidence="1">
    <location>
        <begin position="203"/>
        <end position="251"/>
    </location>
</feature>
<dbReference type="RefSeq" id="XP_013249007.1">
    <property type="nucleotide sequence ID" value="XM_013393553.1"/>
</dbReference>
<keyword evidence="3" id="KW-1185">Reference proteome</keyword>
<reference evidence="2" key="2">
    <citation type="submission" date="2013-10" db="EMBL/GenBank/DDBJ databases">
        <authorList>
            <person name="Aslett M."/>
        </authorList>
    </citation>
    <scope>NUCLEOTIDE SEQUENCE</scope>
    <source>
        <strain evidence="2">Houghton</strain>
    </source>
</reference>
<evidence type="ECO:0000313" key="3">
    <source>
        <dbReference type="Proteomes" id="UP000018050"/>
    </source>
</evidence>
<reference evidence="2" key="1">
    <citation type="submission" date="2013-10" db="EMBL/GenBank/DDBJ databases">
        <title>Genomic analysis of the causative agents of coccidiosis in chickens.</title>
        <authorList>
            <person name="Reid A.J."/>
            <person name="Blake D."/>
            <person name="Billington K."/>
            <person name="Browne H."/>
            <person name="Dunn M."/>
            <person name="Hung S."/>
            <person name="Kawahara F."/>
            <person name="Miranda-Saavedra D."/>
            <person name="Mourier T."/>
            <person name="Nagra H."/>
            <person name="Otto T.D."/>
            <person name="Rawlings N."/>
            <person name="Sanchez A."/>
            <person name="Sanders M."/>
            <person name="Subramaniam C."/>
            <person name="Tay Y."/>
            <person name="Dear P."/>
            <person name="Doerig C."/>
            <person name="Gruber A."/>
            <person name="Parkinson J."/>
            <person name="Shirley M."/>
            <person name="Wan K.L."/>
            <person name="Berriman M."/>
            <person name="Tomley F."/>
            <person name="Pain A."/>
        </authorList>
    </citation>
    <scope>NUCLEOTIDE SEQUENCE</scope>
    <source>
        <strain evidence="2">Houghton</strain>
    </source>
</reference>
<gene>
    <name evidence="2" type="ORF">EAH_00020550</name>
</gene>
<feature type="compositionally biased region" description="Low complexity" evidence="1">
    <location>
        <begin position="624"/>
        <end position="637"/>
    </location>
</feature>
<accession>U6GPJ5</accession>
<dbReference type="GeneID" id="25270125"/>
<feature type="compositionally biased region" description="Low complexity" evidence="1">
    <location>
        <begin position="648"/>
        <end position="659"/>
    </location>
</feature>
<dbReference type="EMBL" id="HG671536">
    <property type="protein sequence ID" value="CDI81198.1"/>
    <property type="molecule type" value="Genomic_DNA"/>
</dbReference>
<name>U6GPJ5_EIMAC</name>
<dbReference type="VEuPathDB" id="ToxoDB:EAH_00020550"/>
<dbReference type="AlphaFoldDB" id="U6GPJ5"/>
<organism evidence="2 3">
    <name type="scientific">Eimeria acervulina</name>
    <name type="common">Coccidian parasite</name>
    <dbReference type="NCBI Taxonomy" id="5801"/>
    <lineage>
        <taxon>Eukaryota</taxon>
        <taxon>Sar</taxon>
        <taxon>Alveolata</taxon>
        <taxon>Apicomplexa</taxon>
        <taxon>Conoidasida</taxon>
        <taxon>Coccidia</taxon>
        <taxon>Eucoccidiorida</taxon>
        <taxon>Eimeriorina</taxon>
        <taxon>Eimeriidae</taxon>
        <taxon>Eimeria</taxon>
    </lineage>
</organism>
<dbReference type="OrthoDB" id="348017at2759"/>
<feature type="compositionally biased region" description="Low complexity" evidence="1">
    <location>
        <begin position="667"/>
        <end position="686"/>
    </location>
</feature>
<proteinExistence type="predicted"/>
<dbReference type="Proteomes" id="UP000018050">
    <property type="component" value="Unassembled WGS sequence"/>
</dbReference>
<protein>
    <submittedName>
        <fullName evidence="2">Uncharacterized protein</fullName>
    </submittedName>
</protein>
<feature type="region of interest" description="Disordered" evidence="1">
    <location>
        <begin position="616"/>
        <end position="690"/>
    </location>
</feature>
<evidence type="ECO:0000313" key="2">
    <source>
        <dbReference type="EMBL" id="CDI81198.1"/>
    </source>
</evidence>
<evidence type="ECO:0000256" key="1">
    <source>
        <dbReference type="SAM" id="MobiDB-lite"/>
    </source>
</evidence>